<keyword evidence="2" id="KW-1185">Reference proteome</keyword>
<gene>
    <name evidence="1" type="ORF">SAMN05444123_101218</name>
</gene>
<dbReference type="RefSeq" id="WP_139202577.1">
    <property type="nucleotide sequence ID" value="NZ_FODT01000001.1"/>
</dbReference>
<dbReference type="EMBL" id="FODT01000001">
    <property type="protein sequence ID" value="SEO08469.1"/>
    <property type="molecule type" value="Genomic_DNA"/>
</dbReference>
<reference evidence="2" key="1">
    <citation type="submission" date="2016-10" db="EMBL/GenBank/DDBJ databases">
        <authorList>
            <person name="Varghese N."/>
            <person name="Submissions S."/>
        </authorList>
    </citation>
    <scope>NUCLEOTIDE SEQUENCE [LARGE SCALE GENOMIC DNA]</scope>
    <source>
        <strain evidence="2">DSM 123</strain>
    </source>
</reference>
<evidence type="ECO:0000313" key="1">
    <source>
        <dbReference type="EMBL" id="SEO08469.1"/>
    </source>
</evidence>
<evidence type="ECO:0000313" key="2">
    <source>
        <dbReference type="Proteomes" id="UP000199615"/>
    </source>
</evidence>
<dbReference type="AlphaFoldDB" id="A0A1H8LTQ3"/>
<organism evidence="1 2">
    <name type="scientific">Rhodopseudomonas pseudopalustris</name>
    <dbReference type="NCBI Taxonomy" id="1513892"/>
    <lineage>
        <taxon>Bacteria</taxon>
        <taxon>Pseudomonadati</taxon>
        <taxon>Pseudomonadota</taxon>
        <taxon>Alphaproteobacteria</taxon>
        <taxon>Hyphomicrobiales</taxon>
        <taxon>Nitrobacteraceae</taxon>
        <taxon>Rhodopseudomonas</taxon>
    </lineage>
</organism>
<sequence>MLGYNEDWKAVLKWSPAELDEIGLRRRPSKIFNERRAALVDDSFIYRTNKVSAVIDSKLDRNLIDDIIRDGLVYTNNFKYRVAMVNQYRSVGDDVAFCDEILGEINLLGGGEWRCSGLYMYLSLRDCVRSLYKSTDTAVHGRLSDQLEIITRVQKRHLPAGDFFPDLLPPEPSAAVHVAPHFNGRLAYIRPEHVQFWFGKWVGPANLDAVELERDLKSWSFHRLLFPLDQVPPVDQ</sequence>
<name>A0A1H8LTQ3_9BRAD</name>
<protein>
    <submittedName>
        <fullName evidence="1">Uncharacterized protein</fullName>
    </submittedName>
</protein>
<proteinExistence type="predicted"/>
<accession>A0A1H8LTQ3</accession>
<dbReference type="Proteomes" id="UP000199615">
    <property type="component" value="Unassembled WGS sequence"/>
</dbReference>